<evidence type="ECO:0000256" key="4">
    <source>
        <dbReference type="ARBA" id="ARBA00023180"/>
    </source>
</evidence>
<dbReference type="EnsemblMetazoa" id="AMEC009558-RA">
    <property type="protein sequence ID" value="AMEC009558-PA"/>
    <property type="gene ID" value="AMEC009558"/>
</dbReference>
<dbReference type="SUPFAM" id="SSF69179">
    <property type="entry name" value="Integrin domains"/>
    <property type="match status" value="1"/>
</dbReference>
<dbReference type="GO" id="GO:0005178">
    <property type="term" value="F:integrin binding"/>
    <property type="evidence" value="ECO:0007669"/>
    <property type="project" value="TreeGrafter"/>
</dbReference>
<feature type="region of interest" description="Disordered" evidence="5">
    <location>
        <begin position="54"/>
        <end position="107"/>
    </location>
</feature>
<keyword evidence="6" id="KW-1133">Transmembrane helix</keyword>
<dbReference type="PANTHER" id="PTHR23220">
    <property type="entry name" value="INTEGRIN ALPHA"/>
    <property type="match status" value="1"/>
</dbReference>
<feature type="region of interest" description="Disordered" evidence="5">
    <location>
        <begin position="364"/>
        <end position="411"/>
    </location>
</feature>
<dbReference type="GO" id="GO:0033627">
    <property type="term" value="P:cell adhesion mediated by integrin"/>
    <property type="evidence" value="ECO:0007669"/>
    <property type="project" value="TreeGrafter"/>
</dbReference>
<proteinExistence type="predicted"/>
<feature type="compositionally biased region" description="Low complexity" evidence="5">
    <location>
        <begin position="67"/>
        <end position="80"/>
    </location>
</feature>
<dbReference type="AlphaFoldDB" id="A0A182TWH1"/>
<dbReference type="InterPro" id="IPR048286">
    <property type="entry name" value="Integrin_alpha_Ig-like_3"/>
</dbReference>
<dbReference type="InterPro" id="IPR032695">
    <property type="entry name" value="Integrin_dom_sf"/>
</dbReference>
<dbReference type="GO" id="GO:0007157">
    <property type="term" value="P:heterophilic cell-cell adhesion via plasma membrane cell adhesion molecules"/>
    <property type="evidence" value="ECO:0007669"/>
    <property type="project" value="UniProtKB-ARBA"/>
</dbReference>
<dbReference type="Proteomes" id="UP000075902">
    <property type="component" value="Unassembled WGS sequence"/>
</dbReference>
<organism evidence="8 9">
    <name type="scientific">Anopheles melas</name>
    <dbReference type="NCBI Taxonomy" id="34690"/>
    <lineage>
        <taxon>Eukaryota</taxon>
        <taxon>Metazoa</taxon>
        <taxon>Ecdysozoa</taxon>
        <taxon>Arthropoda</taxon>
        <taxon>Hexapoda</taxon>
        <taxon>Insecta</taxon>
        <taxon>Pterygota</taxon>
        <taxon>Neoptera</taxon>
        <taxon>Endopterygota</taxon>
        <taxon>Diptera</taxon>
        <taxon>Nematocera</taxon>
        <taxon>Culicoidea</taxon>
        <taxon>Culicidae</taxon>
        <taxon>Anophelinae</taxon>
        <taxon>Anopheles</taxon>
    </lineage>
</organism>
<keyword evidence="6" id="KW-0812">Transmembrane</keyword>
<name>A0A182TWH1_9DIPT</name>
<dbReference type="Pfam" id="PF20806">
    <property type="entry name" value="Integrin_A_Ig_3"/>
    <property type="match status" value="1"/>
</dbReference>
<evidence type="ECO:0000256" key="2">
    <source>
        <dbReference type="ARBA" id="ARBA00023037"/>
    </source>
</evidence>
<evidence type="ECO:0000313" key="9">
    <source>
        <dbReference type="Proteomes" id="UP000075902"/>
    </source>
</evidence>
<evidence type="ECO:0000256" key="5">
    <source>
        <dbReference type="SAM" id="MobiDB-lite"/>
    </source>
</evidence>
<dbReference type="PANTHER" id="PTHR23220:SF122">
    <property type="entry name" value="INTEGRIN ALPHA-PS1"/>
    <property type="match status" value="1"/>
</dbReference>
<evidence type="ECO:0000256" key="1">
    <source>
        <dbReference type="ARBA" id="ARBA00004479"/>
    </source>
</evidence>
<sequence length="411" mass="44386">MKFLPESIPGSSEVFWNRFRILIQFLESMLIPLPGQSVIPRSILIPEPILSPEPIPIADPSPKSNPESAPESAQESAADSVPESTAESAPELIPNTESATRLGDQKIYNDGPWRAPMVRLEIDWPLQVANNKPQGKWLLYLDALPVLDMSGIMGDGRSTCDVLRKDEPDGAVVAGGDSVPLVNPLGLPSRTGPSAPPSPFTALRSANYTRAGRVRRDRAMVLRPQAGDGTVQMDCASQTAKCVRIVCKIHDLGPKSHALVTVTARLWNATLVSDYAQVDVVRIGSSARLVVEGIDELLDQAHHPASLTVRTEAFPEMGPPIVAMDVPWWIILIAAIAGLLVLIALTYLLYRCGFFRRKRHTGDDPTLSGNLERRRDPSGGGAAGGTYDELNDTNGSGGGTAERKPFLGRRS</sequence>
<evidence type="ECO:0000256" key="3">
    <source>
        <dbReference type="ARBA" id="ARBA00023136"/>
    </source>
</evidence>
<dbReference type="GO" id="GO:0007229">
    <property type="term" value="P:integrin-mediated signaling pathway"/>
    <property type="evidence" value="ECO:0007669"/>
    <property type="project" value="UniProtKB-KW"/>
</dbReference>
<reference evidence="8" key="2">
    <citation type="submission" date="2020-05" db="UniProtKB">
        <authorList>
            <consortium name="EnsemblMetazoa"/>
        </authorList>
    </citation>
    <scope>IDENTIFICATION</scope>
    <source>
        <strain evidence="8">CM1001059</strain>
    </source>
</reference>
<keyword evidence="9" id="KW-1185">Reference proteome</keyword>
<keyword evidence="2" id="KW-0401">Integrin</keyword>
<evidence type="ECO:0000256" key="6">
    <source>
        <dbReference type="SAM" id="Phobius"/>
    </source>
</evidence>
<dbReference type="GO" id="GO:0008305">
    <property type="term" value="C:integrin complex"/>
    <property type="evidence" value="ECO:0007669"/>
    <property type="project" value="TreeGrafter"/>
</dbReference>
<comment type="subcellular location">
    <subcellularLocation>
        <location evidence="1">Membrane</location>
        <topology evidence="1">Single-pass type I membrane protein</topology>
    </subcellularLocation>
</comment>
<keyword evidence="4" id="KW-0325">Glycoprotein</keyword>
<dbReference type="Gene3D" id="2.60.40.1530">
    <property type="entry name" value="ntegrin, alpha v. Chain A, domain 4"/>
    <property type="match status" value="1"/>
</dbReference>
<accession>A0A182TWH1</accession>
<keyword evidence="3 6" id="KW-0472">Membrane</keyword>
<dbReference type="VEuPathDB" id="VectorBase:AMEC009558"/>
<dbReference type="STRING" id="34690.A0A182TWH1"/>
<reference evidence="9" key="1">
    <citation type="submission" date="2014-01" db="EMBL/GenBank/DDBJ databases">
        <title>The Genome Sequence of Anopheles melas CM1001059_A (V2).</title>
        <authorList>
            <consortium name="The Broad Institute Genomics Platform"/>
            <person name="Neafsey D.E."/>
            <person name="Besansky N."/>
            <person name="Howell P."/>
            <person name="Walton C."/>
            <person name="Young S.K."/>
            <person name="Zeng Q."/>
            <person name="Gargeya S."/>
            <person name="Fitzgerald M."/>
            <person name="Haas B."/>
            <person name="Abouelleil A."/>
            <person name="Allen A.W."/>
            <person name="Alvarado L."/>
            <person name="Arachchi H.M."/>
            <person name="Berlin A.M."/>
            <person name="Chapman S.B."/>
            <person name="Gainer-Dewar J."/>
            <person name="Goldberg J."/>
            <person name="Griggs A."/>
            <person name="Gujja S."/>
            <person name="Hansen M."/>
            <person name="Howarth C."/>
            <person name="Imamovic A."/>
            <person name="Ireland A."/>
            <person name="Larimer J."/>
            <person name="McCowan C."/>
            <person name="Murphy C."/>
            <person name="Pearson M."/>
            <person name="Poon T.W."/>
            <person name="Priest M."/>
            <person name="Roberts A."/>
            <person name="Saif S."/>
            <person name="Shea T."/>
            <person name="Sisk P."/>
            <person name="Sykes S."/>
            <person name="Wortman J."/>
            <person name="Nusbaum C."/>
            <person name="Birren B."/>
        </authorList>
    </citation>
    <scope>NUCLEOTIDE SEQUENCE [LARGE SCALE GENOMIC DNA]</scope>
    <source>
        <strain evidence="9">CM1001059</strain>
    </source>
</reference>
<dbReference type="PROSITE" id="PS00242">
    <property type="entry name" value="INTEGRIN_ALPHA"/>
    <property type="match status" value="1"/>
</dbReference>
<feature type="transmembrane region" description="Helical" evidence="6">
    <location>
        <begin position="326"/>
        <end position="350"/>
    </location>
</feature>
<feature type="domain" description="Integrin alpha third immunoglobulin-like" evidence="7">
    <location>
        <begin position="106"/>
        <end position="315"/>
    </location>
</feature>
<dbReference type="InterPro" id="IPR018184">
    <property type="entry name" value="Integrin_alpha_C_CS"/>
</dbReference>
<dbReference type="Gene3D" id="1.20.5.930">
    <property type="entry name" value="Bicelle-embedded integrin alpha(iib) transmembrane segment"/>
    <property type="match status" value="1"/>
</dbReference>
<protein>
    <recommendedName>
        <fullName evidence="7">Integrin alpha third immunoglobulin-like domain-containing protein</fullName>
    </recommendedName>
</protein>
<dbReference type="GO" id="GO:0007160">
    <property type="term" value="P:cell-matrix adhesion"/>
    <property type="evidence" value="ECO:0007669"/>
    <property type="project" value="TreeGrafter"/>
</dbReference>
<evidence type="ECO:0000259" key="7">
    <source>
        <dbReference type="Pfam" id="PF20806"/>
    </source>
</evidence>
<dbReference type="GO" id="GO:0009897">
    <property type="term" value="C:external side of plasma membrane"/>
    <property type="evidence" value="ECO:0007669"/>
    <property type="project" value="TreeGrafter"/>
</dbReference>
<evidence type="ECO:0000313" key="8">
    <source>
        <dbReference type="EnsemblMetazoa" id="AMEC009558-PA"/>
    </source>
</evidence>